<dbReference type="EMBL" id="WTYI01000001">
    <property type="protein sequence ID" value="MXO95421.1"/>
    <property type="molecule type" value="Genomic_DNA"/>
</dbReference>
<name>A0A6I4TK90_9SPHN</name>
<proteinExistence type="predicted"/>
<keyword evidence="2" id="KW-1185">Reference proteome</keyword>
<reference evidence="1 2" key="1">
    <citation type="submission" date="2019-12" db="EMBL/GenBank/DDBJ databases">
        <title>Genomic-based taxomic classification of the family Erythrobacteraceae.</title>
        <authorList>
            <person name="Xu L."/>
        </authorList>
    </citation>
    <scope>NUCLEOTIDE SEQUENCE [LARGE SCALE GENOMIC DNA]</scope>
    <source>
        <strain evidence="1 2">JCM 12189</strain>
    </source>
</reference>
<sequence>MLKGSVEANDRPAPVDALFLIFDRDRRPQRSDLIDAISTIQDTSISHDPFERDALHRQAREAGAVRRDGTWLELLKWGMTFDCLGLAPGPKLALPPVRHRLSISSDIDLASQDTIALTPGPHLADASNSIPVVRALLDTAMDLTKALEGVESLCWGPSGSAMSRSVFTSLASSWIEGGPFPALGLIGYYLDREGRLRSDGLQWFLGRELALSPDLSRDRNAATRIAIRLINELMPLGRLDQETRFICDEGEELFVAPAPEHLIEVRKM</sequence>
<gene>
    <name evidence="1" type="ORF">GRI34_03195</name>
</gene>
<protein>
    <submittedName>
        <fullName evidence="1">Uncharacterized protein</fullName>
    </submittedName>
</protein>
<dbReference type="AlphaFoldDB" id="A0A6I4TK90"/>
<dbReference type="RefSeq" id="WP_160594702.1">
    <property type="nucleotide sequence ID" value="NZ_WTYI01000001.1"/>
</dbReference>
<accession>A0A6I4TK90</accession>
<evidence type="ECO:0000313" key="2">
    <source>
        <dbReference type="Proteomes" id="UP000432727"/>
    </source>
</evidence>
<evidence type="ECO:0000313" key="1">
    <source>
        <dbReference type="EMBL" id="MXO95421.1"/>
    </source>
</evidence>
<dbReference type="OrthoDB" id="7427292at2"/>
<comment type="caution">
    <text evidence="1">The sequence shown here is derived from an EMBL/GenBank/DDBJ whole genome shotgun (WGS) entry which is preliminary data.</text>
</comment>
<dbReference type="Proteomes" id="UP000432727">
    <property type="component" value="Unassembled WGS sequence"/>
</dbReference>
<organism evidence="1 2">
    <name type="scientific">Qipengyuania aquimaris</name>
    <dbReference type="NCBI Taxonomy" id="255984"/>
    <lineage>
        <taxon>Bacteria</taxon>
        <taxon>Pseudomonadati</taxon>
        <taxon>Pseudomonadota</taxon>
        <taxon>Alphaproteobacteria</taxon>
        <taxon>Sphingomonadales</taxon>
        <taxon>Erythrobacteraceae</taxon>
        <taxon>Qipengyuania</taxon>
    </lineage>
</organism>